<feature type="compositionally biased region" description="Basic and acidic residues" evidence="1">
    <location>
        <begin position="297"/>
        <end position="342"/>
    </location>
</feature>
<evidence type="ECO:0000259" key="2">
    <source>
        <dbReference type="PROSITE" id="PS51173"/>
    </source>
</evidence>
<comment type="caution">
    <text evidence="3">The sequence shown here is derived from an EMBL/GenBank/DDBJ whole genome shotgun (WGS) entry which is preliminary data.</text>
</comment>
<dbReference type="InterPro" id="IPR012291">
    <property type="entry name" value="CBM2_carb-bd_dom_sf"/>
</dbReference>
<feature type="region of interest" description="Disordered" evidence="1">
    <location>
        <begin position="1"/>
        <end position="346"/>
    </location>
</feature>
<reference evidence="3 4" key="1">
    <citation type="submission" date="2019-02" db="EMBL/GenBank/DDBJ databases">
        <title>Sequencing the genomes of 1000 actinobacteria strains.</title>
        <authorList>
            <person name="Klenk H.-P."/>
        </authorList>
    </citation>
    <scope>NUCLEOTIDE SEQUENCE [LARGE SCALE GENOMIC DNA]</scope>
    <source>
        <strain evidence="3 4">DSM 45162</strain>
    </source>
</reference>
<dbReference type="AlphaFoldDB" id="A0A4Q7ZFZ9"/>
<feature type="compositionally biased region" description="Basic and acidic residues" evidence="1">
    <location>
        <begin position="189"/>
        <end position="199"/>
    </location>
</feature>
<dbReference type="SUPFAM" id="SSF49384">
    <property type="entry name" value="Carbohydrate-binding domain"/>
    <property type="match status" value="1"/>
</dbReference>
<dbReference type="EMBL" id="SHKY01000001">
    <property type="protein sequence ID" value="RZU49045.1"/>
    <property type="molecule type" value="Genomic_DNA"/>
</dbReference>
<feature type="compositionally biased region" description="Low complexity" evidence="1">
    <location>
        <begin position="382"/>
        <end position="440"/>
    </location>
</feature>
<dbReference type="GO" id="GO:0004553">
    <property type="term" value="F:hydrolase activity, hydrolyzing O-glycosyl compounds"/>
    <property type="evidence" value="ECO:0007669"/>
    <property type="project" value="InterPro"/>
</dbReference>
<dbReference type="InterPro" id="IPR008965">
    <property type="entry name" value="CBM2/CBM3_carb-bd_dom_sf"/>
</dbReference>
<dbReference type="Pfam" id="PF00553">
    <property type="entry name" value="CBM_2"/>
    <property type="match status" value="1"/>
</dbReference>
<dbReference type="Gene3D" id="2.60.40.290">
    <property type="match status" value="1"/>
</dbReference>
<proteinExistence type="predicted"/>
<feature type="region of interest" description="Disordered" evidence="1">
    <location>
        <begin position="382"/>
        <end position="479"/>
    </location>
</feature>
<dbReference type="InterPro" id="IPR001919">
    <property type="entry name" value="CBD2"/>
</dbReference>
<feature type="compositionally biased region" description="Low complexity" evidence="1">
    <location>
        <begin position="221"/>
        <end position="249"/>
    </location>
</feature>
<name>A0A4Q7ZFZ9_9ACTN</name>
<feature type="compositionally biased region" description="Polar residues" evidence="1">
    <location>
        <begin position="200"/>
        <end position="213"/>
    </location>
</feature>
<feature type="domain" description="CBM2" evidence="2">
    <location>
        <begin position="477"/>
        <end position="587"/>
    </location>
</feature>
<feature type="compositionally biased region" description="Low complexity" evidence="1">
    <location>
        <begin position="41"/>
        <end position="50"/>
    </location>
</feature>
<evidence type="ECO:0000313" key="3">
    <source>
        <dbReference type="EMBL" id="RZU49045.1"/>
    </source>
</evidence>
<gene>
    <name evidence="3" type="ORF">EV385_0779</name>
</gene>
<dbReference type="PROSITE" id="PS51173">
    <property type="entry name" value="CBM2"/>
    <property type="match status" value="1"/>
</dbReference>
<sequence length="587" mass="60175">MGYVAELQQFDTQPAAEPDPEPTDPYAALADLAPRDEEPPGRSAAAPSAQPGGGHAPEGAGRPVSGQAALFRDAWALPEPGTEQEQPRGRFAVPEHPPHDAGDNRRAGGSLLSGGTGGFAWRPDGPSAGPAQSPYGAGTYGTGGNQADAASVWFPQHEAADWRQEQYGTDWRQEQYGTDWRQEQYGADWRQRQETDSRQEQQASDWNQEQQATGWGREDQAAGWGAEEQAGWGAQEQGATWGAQEQATGWGAQEQATGWAAADRWQASAVVPPAPGWDSRTADGWVAPADAPAEDDWAAHRTAPDGDDRELTVTADNRRGGPPAERHGAAAGHRLPETETPRGARRRRLVLGAAATAVLLGTGLCYAALRGPAAPSRAAAPAATTSVLPSDDAPLDPADSGADASPALPSESPKPTTVSPTATPSASRRTGPAGGSSPTGTPGGPGTALPGAATPGSGTPTPKPTGSASSSATASPTPTALAPLTATFTHTSDTGPDGITDYAGTVRVTNPRDRAAGQWRVTLKIPGGNAVDADAAVAVTQDGEKVTFTPPGDATIPAGGSVTFTFRVQGVLTAEPLNCAINGDPCA</sequence>
<dbReference type="Proteomes" id="UP000292564">
    <property type="component" value="Unassembled WGS sequence"/>
</dbReference>
<feature type="compositionally biased region" description="Basic and acidic residues" evidence="1">
    <location>
        <begin position="96"/>
        <end position="106"/>
    </location>
</feature>
<dbReference type="GO" id="GO:0030247">
    <property type="term" value="F:polysaccharide binding"/>
    <property type="evidence" value="ECO:0007669"/>
    <property type="project" value="UniProtKB-UniRule"/>
</dbReference>
<evidence type="ECO:0000256" key="1">
    <source>
        <dbReference type="SAM" id="MobiDB-lite"/>
    </source>
</evidence>
<accession>A0A4Q7ZFZ9</accession>
<protein>
    <submittedName>
        <fullName evidence="3">Cellulose binding domain-containing protein</fullName>
    </submittedName>
</protein>
<evidence type="ECO:0000313" key="4">
    <source>
        <dbReference type="Proteomes" id="UP000292564"/>
    </source>
</evidence>
<feature type="compositionally biased region" description="Low complexity" evidence="1">
    <location>
        <begin position="447"/>
        <end position="479"/>
    </location>
</feature>
<organism evidence="3 4">
    <name type="scientific">Krasilnikovia cinnamomea</name>
    <dbReference type="NCBI Taxonomy" id="349313"/>
    <lineage>
        <taxon>Bacteria</taxon>
        <taxon>Bacillati</taxon>
        <taxon>Actinomycetota</taxon>
        <taxon>Actinomycetes</taxon>
        <taxon>Micromonosporales</taxon>
        <taxon>Micromonosporaceae</taxon>
        <taxon>Krasilnikovia</taxon>
    </lineage>
</organism>
<dbReference type="GO" id="GO:0005975">
    <property type="term" value="P:carbohydrate metabolic process"/>
    <property type="evidence" value="ECO:0007669"/>
    <property type="project" value="InterPro"/>
</dbReference>
<dbReference type="SMART" id="SM00637">
    <property type="entry name" value="CBD_II"/>
    <property type="match status" value="1"/>
</dbReference>
<keyword evidence="4" id="KW-1185">Reference proteome</keyword>